<dbReference type="InterPro" id="IPR027304">
    <property type="entry name" value="Trigger_fact/SurA_dom_sf"/>
</dbReference>
<dbReference type="Gene3D" id="3.10.50.40">
    <property type="match status" value="1"/>
</dbReference>
<dbReference type="EMBL" id="AP026801">
    <property type="protein sequence ID" value="BDR56405.1"/>
    <property type="molecule type" value="Genomic_DNA"/>
</dbReference>
<keyword evidence="7 11" id="KW-0472">Membrane</keyword>
<dbReference type="PANTHER" id="PTHR47245:SF1">
    <property type="entry name" value="FOLDASE PROTEIN PRSA"/>
    <property type="match status" value="1"/>
</dbReference>
<evidence type="ECO:0000256" key="2">
    <source>
        <dbReference type="ARBA" id="ARBA00004193"/>
    </source>
</evidence>
<dbReference type="SUPFAM" id="SSF109998">
    <property type="entry name" value="Triger factor/SurA peptide-binding domain-like"/>
    <property type="match status" value="1"/>
</dbReference>
<evidence type="ECO:0000256" key="5">
    <source>
        <dbReference type="ARBA" id="ARBA00022729"/>
    </source>
</evidence>
<reference evidence="14 15" key="1">
    <citation type="journal article" date="2023" name="Microbiol. Spectr.">
        <title>Symbiosis of Carpenter Bees with Uncharacterized Lactic Acid Bacteria Showing NAD Auxotrophy.</title>
        <authorList>
            <person name="Kawasaki S."/>
            <person name="Ozawa K."/>
            <person name="Mori T."/>
            <person name="Yamamoto A."/>
            <person name="Ito M."/>
            <person name="Ohkuma M."/>
            <person name="Sakamoto M."/>
            <person name="Matsutani M."/>
        </authorList>
    </citation>
    <scope>NUCLEOTIDE SEQUENCE [LARGE SCALE GENOMIC DNA]</scope>
    <source>
        <strain evidence="14 15">KimC2</strain>
    </source>
</reference>
<evidence type="ECO:0000256" key="12">
    <source>
        <dbReference type="SAM" id="MobiDB-lite"/>
    </source>
</evidence>
<dbReference type="InterPro" id="IPR023059">
    <property type="entry name" value="Foldase_PrsA"/>
</dbReference>
<evidence type="ECO:0000256" key="8">
    <source>
        <dbReference type="ARBA" id="ARBA00023139"/>
    </source>
</evidence>
<comment type="subcellular location">
    <subcellularLocation>
        <location evidence="2 11">Cell membrane</location>
        <topology evidence="2 11">Lipid-anchor</topology>
    </subcellularLocation>
</comment>
<keyword evidence="10 11" id="KW-0449">Lipoprotein</keyword>
<name>A0AAU9D299_9LACO</name>
<keyword evidence="6 11" id="KW-0697">Rotamase</keyword>
<gene>
    <name evidence="11 14" type="primary">prsA</name>
    <name evidence="14" type="ORF">KIMC2_09670</name>
</gene>
<dbReference type="HAMAP" id="MF_01145">
    <property type="entry name" value="Foldase_PrsA"/>
    <property type="match status" value="1"/>
</dbReference>
<comment type="similarity">
    <text evidence="3 11">Belongs to the PrsA family.</text>
</comment>
<dbReference type="GO" id="GO:0003755">
    <property type="term" value="F:peptidyl-prolyl cis-trans isomerase activity"/>
    <property type="evidence" value="ECO:0007669"/>
    <property type="project" value="UniProtKB-UniRule"/>
</dbReference>
<keyword evidence="8 11" id="KW-0564">Palmitate</keyword>
<dbReference type="GO" id="GO:0006457">
    <property type="term" value="P:protein folding"/>
    <property type="evidence" value="ECO:0007669"/>
    <property type="project" value="UniProtKB-UniRule"/>
</dbReference>
<evidence type="ECO:0000256" key="4">
    <source>
        <dbReference type="ARBA" id="ARBA00022475"/>
    </source>
</evidence>
<dbReference type="Pfam" id="PF00639">
    <property type="entry name" value="Rotamase"/>
    <property type="match status" value="1"/>
</dbReference>
<dbReference type="InterPro" id="IPR000297">
    <property type="entry name" value="PPIase_PpiC"/>
</dbReference>
<evidence type="ECO:0000256" key="7">
    <source>
        <dbReference type="ARBA" id="ARBA00023136"/>
    </source>
</evidence>
<dbReference type="PROSITE" id="PS50198">
    <property type="entry name" value="PPIC_PPIASE_2"/>
    <property type="match status" value="1"/>
</dbReference>
<evidence type="ECO:0000256" key="3">
    <source>
        <dbReference type="ARBA" id="ARBA00006071"/>
    </source>
</evidence>
<sequence length="322" mass="35520">MQKKFLAGTILSVSLLLVGCSSGSKNVATMKGKTITQDDYYTALKESQSGKSTLQNLVLADALEQKYGSKVKQSDINKQYKKLEDQYGSSLPSMLKQSGYTESSYKKVLRNGLLATQALKDKQPESSKKFKDALKDAWKNYSPKITVQLILVDTEKKAKDVLKEFEADPTTKNFAKLAKKYSKDTSSKNNDGKTTPFDPKSSSTGLDPNFVSAAGKLAKVGDYTKTPVKYGNGNGYFLIRLVDKPGKGNLSDHEKELTDQIYNQWQRDTTVMNPIYGKVLKEVDAKVVDKDMKDVLSSFYQTQSNSNQQGATQQQGGSTSGN</sequence>
<organism evidence="14 15">
    <name type="scientific">Xylocopilactobacillus apis</name>
    <dbReference type="NCBI Taxonomy" id="2932183"/>
    <lineage>
        <taxon>Bacteria</taxon>
        <taxon>Bacillati</taxon>
        <taxon>Bacillota</taxon>
        <taxon>Bacilli</taxon>
        <taxon>Lactobacillales</taxon>
        <taxon>Lactobacillaceae</taxon>
        <taxon>Xylocopilactobacillus</taxon>
    </lineage>
</organism>
<evidence type="ECO:0000259" key="13">
    <source>
        <dbReference type="PROSITE" id="PS50198"/>
    </source>
</evidence>
<feature type="domain" description="PpiC" evidence="13">
    <location>
        <begin position="142"/>
        <end position="243"/>
    </location>
</feature>
<evidence type="ECO:0000313" key="15">
    <source>
        <dbReference type="Proteomes" id="UP001321804"/>
    </source>
</evidence>
<dbReference type="PANTHER" id="PTHR47245">
    <property type="entry name" value="PEPTIDYLPROLYL ISOMERASE"/>
    <property type="match status" value="1"/>
</dbReference>
<dbReference type="KEGG" id="xak:KIMC2_09670"/>
<dbReference type="RefSeq" id="WP_317698334.1">
    <property type="nucleotide sequence ID" value="NZ_AP026801.1"/>
</dbReference>
<evidence type="ECO:0000256" key="1">
    <source>
        <dbReference type="ARBA" id="ARBA00000971"/>
    </source>
</evidence>
<evidence type="ECO:0000256" key="10">
    <source>
        <dbReference type="ARBA" id="ARBA00023288"/>
    </source>
</evidence>
<dbReference type="InterPro" id="IPR050245">
    <property type="entry name" value="PrsA_foldase"/>
</dbReference>
<dbReference type="PROSITE" id="PS51257">
    <property type="entry name" value="PROKAR_LIPOPROTEIN"/>
    <property type="match status" value="1"/>
</dbReference>
<accession>A0AAU9D299</accession>
<dbReference type="GO" id="GO:0005886">
    <property type="term" value="C:plasma membrane"/>
    <property type="evidence" value="ECO:0007669"/>
    <property type="project" value="UniProtKB-SubCell"/>
</dbReference>
<dbReference type="AlphaFoldDB" id="A0AAU9D299"/>
<keyword evidence="15" id="KW-1185">Reference proteome</keyword>
<dbReference type="SUPFAM" id="SSF54534">
    <property type="entry name" value="FKBP-like"/>
    <property type="match status" value="1"/>
</dbReference>
<evidence type="ECO:0000256" key="9">
    <source>
        <dbReference type="ARBA" id="ARBA00023235"/>
    </source>
</evidence>
<evidence type="ECO:0000256" key="6">
    <source>
        <dbReference type="ARBA" id="ARBA00023110"/>
    </source>
</evidence>
<keyword evidence="9 11" id="KW-0413">Isomerase</keyword>
<feature type="region of interest" description="Disordered" evidence="12">
    <location>
        <begin position="180"/>
        <end position="205"/>
    </location>
</feature>
<proteinExistence type="inferred from homology"/>
<evidence type="ECO:0000313" key="14">
    <source>
        <dbReference type="EMBL" id="BDR56405.1"/>
    </source>
</evidence>
<dbReference type="EC" id="5.2.1.8" evidence="11"/>
<protein>
    <recommendedName>
        <fullName evidence="11">Foldase protein PrsA</fullName>
        <ecNumber evidence="11">5.2.1.8</ecNumber>
    </recommendedName>
</protein>
<keyword evidence="5 11" id="KW-0732">Signal</keyword>
<dbReference type="InterPro" id="IPR046357">
    <property type="entry name" value="PPIase_dom_sf"/>
</dbReference>
<keyword evidence="4 11" id="KW-1003">Cell membrane</keyword>
<dbReference type="Proteomes" id="UP001321804">
    <property type="component" value="Chromosome"/>
</dbReference>
<comment type="function">
    <text evidence="11">Plays a major role in protein secretion by helping the post-translocational extracellular folding of several secreted proteins.</text>
</comment>
<feature type="compositionally biased region" description="Low complexity" evidence="12">
    <location>
        <begin position="301"/>
        <end position="322"/>
    </location>
</feature>
<comment type="catalytic activity">
    <reaction evidence="1 11">
        <text>[protein]-peptidylproline (omega=180) = [protein]-peptidylproline (omega=0)</text>
        <dbReference type="Rhea" id="RHEA:16237"/>
        <dbReference type="Rhea" id="RHEA-COMP:10747"/>
        <dbReference type="Rhea" id="RHEA-COMP:10748"/>
        <dbReference type="ChEBI" id="CHEBI:83833"/>
        <dbReference type="ChEBI" id="CHEBI:83834"/>
        <dbReference type="EC" id="5.2.1.8"/>
    </reaction>
</comment>
<evidence type="ECO:0000256" key="11">
    <source>
        <dbReference type="HAMAP-Rule" id="MF_01145"/>
    </source>
</evidence>
<feature type="region of interest" description="Disordered" evidence="12">
    <location>
        <begin position="300"/>
        <end position="322"/>
    </location>
</feature>